<dbReference type="AlphaFoldDB" id="A0AAE2WIQ2"/>
<reference evidence="1" key="1">
    <citation type="submission" date="2020-07" db="EMBL/GenBank/DDBJ databases">
        <title>A pangenomic view of the genus Pectobacterium provides insights into genome organization, phylogeny, and virulence.</title>
        <authorList>
            <person name="Jonkheer E."/>
            <person name="Brankovics B."/>
            <person name="Houwers I."/>
            <person name="Van Der Wolf J."/>
            <person name="Bonants P."/>
            <person name="Vreeburg R."/>
            <person name="Bollema R."/>
            <person name="De Haan J."/>
            <person name="Berke L."/>
            <person name="De Ridder D."/>
            <person name="Smit S."/>
            <person name="Van Der Lee T.A.J."/>
        </authorList>
    </citation>
    <scope>NUCLEOTIDE SEQUENCE</scope>
    <source>
        <strain evidence="1">NAK:433</strain>
    </source>
</reference>
<organism evidence="1 2">
    <name type="scientific">Pectobacterium brasiliense</name>
    <dbReference type="NCBI Taxonomy" id="180957"/>
    <lineage>
        <taxon>Bacteria</taxon>
        <taxon>Pseudomonadati</taxon>
        <taxon>Pseudomonadota</taxon>
        <taxon>Gammaproteobacteria</taxon>
        <taxon>Enterobacterales</taxon>
        <taxon>Pectobacteriaceae</taxon>
        <taxon>Pectobacterium</taxon>
    </lineage>
</organism>
<protein>
    <recommendedName>
        <fullName evidence="3">Altronate hydrolase</fullName>
    </recommendedName>
</protein>
<dbReference type="Gene3D" id="2.30.130.110">
    <property type="match status" value="1"/>
</dbReference>
<name>A0AAE2WIQ2_9GAMM</name>
<comment type="caution">
    <text evidence="1">The sequence shown here is derived from an EMBL/GenBank/DDBJ whole genome shotgun (WGS) entry which is preliminary data.</text>
</comment>
<sequence length="47" mass="5170">MQSFIKIHSLDNVSVAIRDVEQGDTVSVDSHTLTLQQPVVRGHNIAL</sequence>
<gene>
    <name evidence="1" type="ORF">H4F45_21075</name>
</gene>
<evidence type="ECO:0008006" key="3">
    <source>
        <dbReference type="Google" id="ProtNLM"/>
    </source>
</evidence>
<accession>A0AAE2WIQ2</accession>
<evidence type="ECO:0000313" key="2">
    <source>
        <dbReference type="Proteomes" id="UP000768524"/>
    </source>
</evidence>
<dbReference type="Proteomes" id="UP000768524">
    <property type="component" value="Unassembled WGS sequence"/>
</dbReference>
<proteinExistence type="predicted"/>
<evidence type="ECO:0000313" key="1">
    <source>
        <dbReference type="EMBL" id="MBN3053878.1"/>
    </source>
</evidence>
<dbReference type="EMBL" id="JACGEP010000222">
    <property type="protein sequence ID" value="MBN3053878.1"/>
    <property type="molecule type" value="Genomic_DNA"/>
</dbReference>